<accession>A0A261RZ62</accession>
<keyword evidence="2" id="KW-1185">Reference proteome</keyword>
<proteinExistence type="predicted"/>
<evidence type="ECO:0000313" key="2">
    <source>
        <dbReference type="Proteomes" id="UP000216020"/>
    </source>
</evidence>
<dbReference type="Proteomes" id="UP000216020">
    <property type="component" value="Unassembled WGS sequence"/>
</dbReference>
<gene>
    <name evidence="1" type="ORF">CAL29_18360</name>
</gene>
<name>A0A261RZ62_9BORD</name>
<dbReference type="EMBL" id="NEVM01000005">
    <property type="protein sequence ID" value="OZI30037.1"/>
    <property type="molecule type" value="Genomic_DNA"/>
</dbReference>
<evidence type="ECO:0000313" key="1">
    <source>
        <dbReference type="EMBL" id="OZI30037.1"/>
    </source>
</evidence>
<reference evidence="2" key="1">
    <citation type="submission" date="2017-05" db="EMBL/GenBank/DDBJ databases">
        <title>Complete and WGS of Bordetella genogroups.</title>
        <authorList>
            <person name="Spilker T."/>
            <person name="Lipuma J."/>
        </authorList>
    </citation>
    <scope>NUCLEOTIDE SEQUENCE [LARGE SCALE GENOMIC DNA]</scope>
    <source>
        <strain evidence="2">AU16122</strain>
    </source>
</reference>
<comment type="caution">
    <text evidence="1">The sequence shown here is derived from an EMBL/GenBank/DDBJ whole genome shotgun (WGS) entry which is preliminary data.</text>
</comment>
<organism evidence="1 2">
    <name type="scientific">Bordetella genomosp. 10</name>
    <dbReference type="NCBI Taxonomy" id="1416804"/>
    <lineage>
        <taxon>Bacteria</taxon>
        <taxon>Pseudomonadati</taxon>
        <taxon>Pseudomonadota</taxon>
        <taxon>Betaproteobacteria</taxon>
        <taxon>Burkholderiales</taxon>
        <taxon>Alcaligenaceae</taxon>
        <taxon>Bordetella</taxon>
    </lineage>
</organism>
<sequence>MSRPVPEWFTIAEDATPKVMERVGSAVTANAMVPQVKSAPMLAHWFVLDTLLLANQANRDGMHANALALTRQCVEAISIIELGICRHPDVEATLLKWDADELTPGKLRAWLQANVWHGYGVGLWSEPWSTFMREFAGAVQPYAHYGRALAQWQLRLLRFHDAGQPDADSHAIIEMRPHAYDAQKATRITLFHALLSYVLGRTWAAANPADAEFAALIARLGLALGKSRYLDGRQTDWGQQFWAMVWERGGGTILE</sequence>
<protein>
    <submittedName>
        <fullName evidence="1">Uncharacterized protein</fullName>
    </submittedName>
</protein>
<dbReference type="AlphaFoldDB" id="A0A261RZ62"/>